<feature type="domain" description="SAM-dependent MTase RsmB/NOP-type" evidence="6">
    <location>
        <begin position="168"/>
        <end position="450"/>
    </location>
</feature>
<feature type="binding site" evidence="5">
    <location>
        <begin position="266"/>
        <end position="272"/>
    </location>
    <ligand>
        <name>S-adenosyl-L-methionine</name>
        <dbReference type="ChEBI" id="CHEBI:59789"/>
    </ligand>
</feature>
<dbReference type="GO" id="GO:0006355">
    <property type="term" value="P:regulation of DNA-templated transcription"/>
    <property type="evidence" value="ECO:0007669"/>
    <property type="project" value="InterPro"/>
</dbReference>
<evidence type="ECO:0000256" key="2">
    <source>
        <dbReference type="ARBA" id="ARBA00022679"/>
    </source>
</evidence>
<dbReference type="PRINTS" id="PR02008">
    <property type="entry name" value="RCMTFAMILY"/>
</dbReference>
<gene>
    <name evidence="7" type="ORF">SAMN04488056_111114</name>
</gene>
<evidence type="ECO:0000256" key="4">
    <source>
        <dbReference type="ARBA" id="ARBA00022884"/>
    </source>
</evidence>
<name>A0A1I5JEI0_9HYPH</name>
<dbReference type="InterPro" id="IPR023267">
    <property type="entry name" value="RCMT"/>
</dbReference>
<sequence>MHRKARNMEKSQSSGKSGMAARAGALRLIHAVLSEKALLDEAYAHELAEGPLRKLNGSDRAFAKRIATTVLQHLGEIDTILSRFMERGIPKKSGPLRNILRIGTAELLFLNTPPHAVVDCAVSHYRTWRKYAGFKGLTNAVLRRISRDGADELATIDPAKATLPDWMYQSLSTTYGQDSTNAMMAQFQKAQIPLDLTLKDPASADEWAERLGAEKMPSGSLRLASHDKVDTLEGFAEGAWWVQDAAATLPVQMLGEVSGQKVLDLCAAPGGKTMQLAAGGADVTALDISAKRLERIEQNLKRVGLSAELVKGDLLKKSFDAKWPFILLDAPCSATGTMRRHPELIHQRTPADIGHFAKLQAKMLNHVADMLAPGGLMVFCTCSLQPEEGPELIADFLMQNPTFGIEPLTAEETPALAPFIQPDGSLRTRPDYWSEAGGMDGFFAIRLRNHAPS</sequence>
<dbReference type="Gene3D" id="1.10.940.10">
    <property type="entry name" value="NusB-like"/>
    <property type="match status" value="1"/>
</dbReference>
<dbReference type="InterPro" id="IPR001678">
    <property type="entry name" value="MeTrfase_RsmB-F_NOP2_dom"/>
</dbReference>
<dbReference type="InterPro" id="IPR006027">
    <property type="entry name" value="NusB_RsmB_TIM44"/>
</dbReference>
<dbReference type="Proteomes" id="UP000199236">
    <property type="component" value="Unassembled WGS sequence"/>
</dbReference>
<dbReference type="EMBL" id="FOVR01000011">
    <property type="protein sequence ID" value="SFO71197.1"/>
    <property type="molecule type" value="Genomic_DNA"/>
</dbReference>
<dbReference type="SUPFAM" id="SSF53335">
    <property type="entry name" value="S-adenosyl-L-methionine-dependent methyltransferases"/>
    <property type="match status" value="1"/>
</dbReference>
<keyword evidence="2 5" id="KW-0808">Transferase</keyword>
<dbReference type="Gene3D" id="3.40.50.150">
    <property type="entry name" value="Vaccinia Virus protein VP39"/>
    <property type="match status" value="1"/>
</dbReference>
<dbReference type="PROSITE" id="PS51686">
    <property type="entry name" value="SAM_MT_RSMB_NOP"/>
    <property type="match status" value="1"/>
</dbReference>
<feature type="binding site" evidence="5">
    <location>
        <position position="329"/>
    </location>
    <ligand>
        <name>S-adenosyl-L-methionine</name>
        <dbReference type="ChEBI" id="CHEBI:59789"/>
    </ligand>
</feature>
<dbReference type="SUPFAM" id="SSF48013">
    <property type="entry name" value="NusB-like"/>
    <property type="match status" value="1"/>
</dbReference>
<proteinExistence type="inferred from homology"/>
<dbReference type="PANTHER" id="PTHR22807:SF61">
    <property type="entry name" value="NOL1_NOP2_SUN FAMILY PROTEIN _ ANTITERMINATION NUSB DOMAIN-CONTAINING PROTEIN"/>
    <property type="match status" value="1"/>
</dbReference>
<dbReference type="Pfam" id="PF01029">
    <property type="entry name" value="NusB"/>
    <property type="match status" value="1"/>
</dbReference>
<evidence type="ECO:0000313" key="7">
    <source>
        <dbReference type="EMBL" id="SFO71197.1"/>
    </source>
</evidence>
<comment type="similarity">
    <text evidence="5">Belongs to the class I-like SAM-binding methyltransferase superfamily. RsmB/NOP family.</text>
</comment>
<organism evidence="7 8">
    <name type="scientific">Cohaesibacter marisflavi</name>
    <dbReference type="NCBI Taxonomy" id="655353"/>
    <lineage>
        <taxon>Bacteria</taxon>
        <taxon>Pseudomonadati</taxon>
        <taxon>Pseudomonadota</taxon>
        <taxon>Alphaproteobacteria</taxon>
        <taxon>Hyphomicrobiales</taxon>
        <taxon>Cohaesibacteraceae</taxon>
    </lineage>
</organism>
<dbReference type="STRING" id="655353.SAMN04488056_111114"/>
<keyword evidence="1 5" id="KW-0489">Methyltransferase</keyword>
<evidence type="ECO:0000256" key="5">
    <source>
        <dbReference type="PROSITE-ProRule" id="PRU01023"/>
    </source>
</evidence>
<dbReference type="GO" id="GO:0003723">
    <property type="term" value="F:RNA binding"/>
    <property type="evidence" value="ECO:0007669"/>
    <property type="project" value="UniProtKB-UniRule"/>
</dbReference>
<evidence type="ECO:0000256" key="1">
    <source>
        <dbReference type="ARBA" id="ARBA00022603"/>
    </source>
</evidence>
<dbReference type="PANTHER" id="PTHR22807">
    <property type="entry name" value="NOP2 YEAST -RELATED NOL1/NOP2/FMU SUN DOMAIN-CONTAINING"/>
    <property type="match status" value="1"/>
</dbReference>
<dbReference type="InterPro" id="IPR029063">
    <property type="entry name" value="SAM-dependent_MTases_sf"/>
</dbReference>
<evidence type="ECO:0000256" key="3">
    <source>
        <dbReference type="ARBA" id="ARBA00022691"/>
    </source>
</evidence>
<evidence type="ECO:0000259" key="6">
    <source>
        <dbReference type="PROSITE" id="PS51686"/>
    </source>
</evidence>
<dbReference type="AlphaFoldDB" id="A0A1I5JEI0"/>
<dbReference type="Pfam" id="PF01189">
    <property type="entry name" value="Methyltr_RsmB-F"/>
    <property type="match status" value="1"/>
</dbReference>
<protein>
    <submittedName>
        <fullName evidence="7">16S rRNA (Cytosine967-C5)-methyltransferase</fullName>
    </submittedName>
</protein>
<evidence type="ECO:0000313" key="8">
    <source>
        <dbReference type="Proteomes" id="UP000199236"/>
    </source>
</evidence>
<accession>A0A1I5JEI0</accession>
<dbReference type="GO" id="GO:0001510">
    <property type="term" value="P:RNA methylation"/>
    <property type="evidence" value="ECO:0007669"/>
    <property type="project" value="InterPro"/>
</dbReference>
<feature type="active site" description="Nucleophile" evidence="5">
    <location>
        <position position="382"/>
    </location>
</feature>
<reference evidence="7 8" key="1">
    <citation type="submission" date="2016-10" db="EMBL/GenBank/DDBJ databases">
        <authorList>
            <person name="de Groot N.N."/>
        </authorList>
    </citation>
    <scope>NUCLEOTIDE SEQUENCE [LARGE SCALE GENOMIC DNA]</scope>
    <source>
        <strain evidence="7 8">CGMCC 1.9157</strain>
    </source>
</reference>
<dbReference type="InterPro" id="IPR049560">
    <property type="entry name" value="MeTrfase_RsmB-F_NOP2_cat"/>
</dbReference>
<dbReference type="InterPro" id="IPR035926">
    <property type="entry name" value="NusB-like_sf"/>
</dbReference>
<keyword evidence="8" id="KW-1185">Reference proteome</keyword>
<keyword evidence="3 5" id="KW-0949">S-adenosyl-L-methionine</keyword>
<keyword evidence="4 5" id="KW-0694">RNA-binding</keyword>
<dbReference type="GO" id="GO:0008173">
    <property type="term" value="F:RNA methyltransferase activity"/>
    <property type="evidence" value="ECO:0007669"/>
    <property type="project" value="InterPro"/>
</dbReference>
<feature type="binding site" evidence="5">
    <location>
        <position position="287"/>
    </location>
    <ligand>
        <name>S-adenosyl-L-methionine</name>
        <dbReference type="ChEBI" id="CHEBI:59789"/>
    </ligand>
</feature>
<dbReference type="CDD" id="cd02440">
    <property type="entry name" value="AdoMet_MTases"/>
    <property type="match status" value="1"/>
</dbReference>
<feature type="binding site" evidence="5">
    <location>
        <position position="313"/>
    </location>
    <ligand>
        <name>S-adenosyl-L-methionine</name>
        <dbReference type="ChEBI" id="CHEBI:59789"/>
    </ligand>
</feature>